<dbReference type="CDD" id="cd16964">
    <property type="entry name" value="YqgF"/>
    <property type="match status" value="1"/>
</dbReference>
<accession>A0A926DMW8</accession>
<name>A0A926DMW8_9FIRM</name>
<comment type="caution">
    <text evidence="7">The sequence shown here is derived from an EMBL/GenBank/DDBJ whole genome shotgun (WGS) entry which is preliminary data.</text>
</comment>
<feature type="domain" description="YqgF/RNase H-like" evidence="6">
    <location>
        <begin position="1"/>
        <end position="101"/>
    </location>
</feature>
<keyword evidence="1 5" id="KW-0963">Cytoplasm</keyword>
<dbReference type="Pfam" id="PF03652">
    <property type="entry name" value="RuvX"/>
    <property type="match status" value="1"/>
</dbReference>
<reference evidence="7" key="1">
    <citation type="submission" date="2020-08" db="EMBL/GenBank/DDBJ databases">
        <title>Genome public.</title>
        <authorList>
            <person name="Liu C."/>
            <person name="Sun Q."/>
        </authorList>
    </citation>
    <scope>NUCLEOTIDE SEQUENCE</scope>
    <source>
        <strain evidence="7">H8</strain>
    </source>
</reference>
<dbReference type="EC" id="3.1.-.-" evidence="5"/>
<dbReference type="Proteomes" id="UP000611762">
    <property type="component" value="Unassembled WGS sequence"/>
</dbReference>
<dbReference type="GO" id="GO:0005829">
    <property type="term" value="C:cytosol"/>
    <property type="evidence" value="ECO:0007669"/>
    <property type="project" value="TreeGrafter"/>
</dbReference>
<gene>
    <name evidence="7" type="primary">ruvX</name>
    <name evidence="7" type="ORF">H8698_09770</name>
</gene>
<evidence type="ECO:0000313" key="8">
    <source>
        <dbReference type="Proteomes" id="UP000611762"/>
    </source>
</evidence>
<keyword evidence="8" id="KW-1185">Reference proteome</keyword>
<dbReference type="AlphaFoldDB" id="A0A926DMW8"/>
<evidence type="ECO:0000259" key="6">
    <source>
        <dbReference type="SMART" id="SM00732"/>
    </source>
</evidence>
<evidence type="ECO:0000256" key="3">
    <source>
        <dbReference type="ARBA" id="ARBA00022722"/>
    </source>
</evidence>
<dbReference type="GO" id="GO:0000967">
    <property type="term" value="P:rRNA 5'-end processing"/>
    <property type="evidence" value="ECO:0007669"/>
    <property type="project" value="UniProtKB-UniRule"/>
</dbReference>
<dbReference type="GO" id="GO:0004518">
    <property type="term" value="F:nuclease activity"/>
    <property type="evidence" value="ECO:0007669"/>
    <property type="project" value="UniProtKB-KW"/>
</dbReference>
<evidence type="ECO:0000313" key="7">
    <source>
        <dbReference type="EMBL" id="MBC8541261.1"/>
    </source>
</evidence>
<keyword evidence="3 5" id="KW-0540">Nuclease</keyword>
<dbReference type="EMBL" id="JACRSU010000003">
    <property type="protein sequence ID" value="MBC8541261.1"/>
    <property type="molecule type" value="Genomic_DNA"/>
</dbReference>
<dbReference type="InterPro" id="IPR005227">
    <property type="entry name" value="YqgF"/>
</dbReference>
<evidence type="ECO:0000256" key="2">
    <source>
        <dbReference type="ARBA" id="ARBA00022517"/>
    </source>
</evidence>
<protein>
    <recommendedName>
        <fullName evidence="5">Putative pre-16S rRNA nuclease</fullName>
        <ecNumber evidence="5">3.1.-.-</ecNumber>
    </recommendedName>
</protein>
<dbReference type="NCBIfam" id="TIGR00250">
    <property type="entry name" value="RNAse_H_YqgF"/>
    <property type="match status" value="1"/>
</dbReference>
<evidence type="ECO:0000256" key="1">
    <source>
        <dbReference type="ARBA" id="ARBA00022490"/>
    </source>
</evidence>
<dbReference type="HAMAP" id="MF_00651">
    <property type="entry name" value="Nuclease_YqgF"/>
    <property type="match status" value="1"/>
</dbReference>
<dbReference type="SMART" id="SM00732">
    <property type="entry name" value="YqgFc"/>
    <property type="match status" value="1"/>
</dbReference>
<dbReference type="PANTHER" id="PTHR33317:SF4">
    <property type="entry name" value="POLYNUCLEOTIDYL TRANSFERASE, RIBONUCLEASE H-LIKE SUPERFAMILY PROTEIN"/>
    <property type="match status" value="1"/>
</dbReference>
<comment type="subcellular location">
    <subcellularLocation>
        <location evidence="5">Cytoplasm</location>
    </subcellularLocation>
</comment>
<dbReference type="PANTHER" id="PTHR33317">
    <property type="entry name" value="POLYNUCLEOTIDYL TRANSFERASE, RIBONUCLEASE H-LIKE SUPERFAMILY PROTEIN"/>
    <property type="match status" value="1"/>
</dbReference>
<comment type="similarity">
    <text evidence="5">Belongs to the YqgF HJR family.</text>
</comment>
<comment type="function">
    <text evidence="5">Could be a nuclease involved in processing of the 5'-end of pre-16S rRNA.</text>
</comment>
<proteinExistence type="inferred from homology"/>
<dbReference type="Gene3D" id="3.30.420.140">
    <property type="entry name" value="YqgF/RNase H-like domain"/>
    <property type="match status" value="1"/>
</dbReference>
<organism evidence="7 8">
    <name type="scientific">Congzhengia minquanensis</name>
    <dbReference type="NCBI Taxonomy" id="2763657"/>
    <lineage>
        <taxon>Bacteria</taxon>
        <taxon>Bacillati</taxon>
        <taxon>Bacillota</taxon>
        <taxon>Clostridia</taxon>
        <taxon>Eubacteriales</taxon>
        <taxon>Oscillospiraceae</taxon>
        <taxon>Congzhengia</taxon>
    </lineage>
</organism>
<keyword evidence="4 5" id="KW-0378">Hydrolase</keyword>
<dbReference type="SUPFAM" id="SSF53098">
    <property type="entry name" value="Ribonuclease H-like"/>
    <property type="match status" value="1"/>
</dbReference>
<dbReference type="InterPro" id="IPR037027">
    <property type="entry name" value="YqgF/RNaseH-like_dom_sf"/>
</dbReference>
<dbReference type="InterPro" id="IPR012337">
    <property type="entry name" value="RNaseH-like_sf"/>
</dbReference>
<evidence type="ECO:0000256" key="5">
    <source>
        <dbReference type="HAMAP-Rule" id="MF_00651"/>
    </source>
</evidence>
<keyword evidence="2 5" id="KW-0690">Ribosome biogenesis</keyword>
<sequence>MRLMGIDFGDARVGIALSDPLGIMAQGYETLDNDGTDSLFYKIQSIIKEKEVTTIVIGLPKNMDNSEGFRADATKEFAQKLKSFTDAKIEFCDERLTTVSAHGMLSEMNVRGKKRKGAVDTLSAALILETYMRKNGF</sequence>
<dbReference type="GO" id="GO:0016788">
    <property type="term" value="F:hydrolase activity, acting on ester bonds"/>
    <property type="evidence" value="ECO:0007669"/>
    <property type="project" value="UniProtKB-UniRule"/>
</dbReference>
<dbReference type="InterPro" id="IPR006641">
    <property type="entry name" value="YqgF/RNaseH-like_dom"/>
</dbReference>
<evidence type="ECO:0000256" key="4">
    <source>
        <dbReference type="ARBA" id="ARBA00022801"/>
    </source>
</evidence>